<feature type="signal peptide" evidence="2">
    <location>
        <begin position="1"/>
        <end position="20"/>
    </location>
</feature>
<keyword evidence="1" id="KW-0812">Transmembrane</keyword>
<feature type="chain" id="PRO_5034726600" evidence="2">
    <location>
        <begin position="21"/>
        <end position="161"/>
    </location>
</feature>
<evidence type="ECO:0000313" key="3">
    <source>
        <dbReference type="Proteomes" id="UP000694844"/>
    </source>
</evidence>
<keyword evidence="2" id="KW-0732">Signal</keyword>
<proteinExistence type="predicted"/>
<dbReference type="RefSeq" id="XP_022314767.1">
    <property type="nucleotide sequence ID" value="XM_022459059.1"/>
</dbReference>
<keyword evidence="1" id="KW-0472">Membrane</keyword>
<reference evidence="4" key="1">
    <citation type="submission" date="2025-08" db="UniProtKB">
        <authorList>
            <consortium name="RefSeq"/>
        </authorList>
    </citation>
    <scope>IDENTIFICATION</scope>
    <source>
        <tissue evidence="4">Whole sample</tissue>
    </source>
</reference>
<name>A0A8B8CG39_CRAVI</name>
<dbReference type="GeneID" id="111119180"/>
<sequence>MKWIFAGVVATLQLLPLICGVQSSQQSIHDHLQSELLLPVPSQSELTHVVYDGSGDTGDSLNKFIPSYKITKPPPSVKPPMDINKSATGHQNAEIIVLHKASPAIIVLIVILILLLLTALIAIGYLWRRVRVLKEKSRTPSPTKGEFDEDEYSVMMDWSVK</sequence>
<protein>
    <submittedName>
        <fullName evidence="4">Uncharacterized protein LOC111119180</fullName>
    </submittedName>
</protein>
<gene>
    <name evidence="4" type="primary">LOC111119180</name>
</gene>
<evidence type="ECO:0000256" key="1">
    <source>
        <dbReference type="SAM" id="Phobius"/>
    </source>
</evidence>
<feature type="transmembrane region" description="Helical" evidence="1">
    <location>
        <begin position="104"/>
        <end position="127"/>
    </location>
</feature>
<dbReference type="AlphaFoldDB" id="A0A8B8CG39"/>
<evidence type="ECO:0000313" key="4">
    <source>
        <dbReference type="RefSeq" id="XP_022314767.1"/>
    </source>
</evidence>
<organism evidence="3 4">
    <name type="scientific">Crassostrea virginica</name>
    <name type="common">Eastern oyster</name>
    <dbReference type="NCBI Taxonomy" id="6565"/>
    <lineage>
        <taxon>Eukaryota</taxon>
        <taxon>Metazoa</taxon>
        <taxon>Spiralia</taxon>
        <taxon>Lophotrochozoa</taxon>
        <taxon>Mollusca</taxon>
        <taxon>Bivalvia</taxon>
        <taxon>Autobranchia</taxon>
        <taxon>Pteriomorphia</taxon>
        <taxon>Ostreida</taxon>
        <taxon>Ostreoidea</taxon>
        <taxon>Ostreidae</taxon>
        <taxon>Crassostrea</taxon>
    </lineage>
</organism>
<dbReference type="KEGG" id="cvn:111119180"/>
<accession>A0A8B8CG39</accession>
<dbReference type="Proteomes" id="UP000694844">
    <property type="component" value="Chromosome 2"/>
</dbReference>
<keyword evidence="1" id="KW-1133">Transmembrane helix</keyword>
<evidence type="ECO:0000256" key="2">
    <source>
        <dbReference type="SAM" id="SignalP"/>
    </source>
</evidence>
<dbReference type="OrthoDB" id="6134124at2759"/>
<keyword evidence="3" id="KW-1185">Reference proteome</keyword>